<evidence type="ECO:0000256" key="9">
    <source>
        <dbReference type="ARBA" id="ARBA00023136"/>
    </source>
</evidence>
<feature type="transmembrane region" description="Helical" evidence="10">
    <location>
        <begin position="177"/>
        <end position="205"/>
    </location>
</feature>
<evidence type="ECO:0000256" key="5">
    <source>
        <dbReference type="ARBA" id="ARBA00022679"/>
    </source>
</evidence>
<keyword evidence="4 10" id="KW-0328">Glycosyltransferase</keyword>
<dbReference type="OrthoDB" id="4983at2759"/>
<dbReference type="PANTHER" id="PTHR12413:SF1">
    <property type="entry name" value="DOLICHYL PYROPHOSPHATE MAN9GLCNAC2 ALPHA-1,3-GLUCOSYLTRANSFERASE"/>
    <property type="match status" value="1"/>
</dbReference>
<gene>
    <name evidence="11" type="ORF">P879_07723</name>
</gene>
<feature type="transmembrane region" description="Helical" evidence="10">
    <location>
        <begin position="113"/>
        <end position="135"/>
    </location>
</feature>
<dbReference type="Proteomes" id="UP000699462">
    <property type="component" value="Unassembled WGS sequence"/>
</dbReference>
<reference evidence="11 12" key="1">
    <citation type="submission" date="2019-07" db="EMBL/GenBank/DDBJ databases">
        <title>Annotation for the trematode Paragonimus westermani.</title>
        <authorList>
            <person name="Choi Y.-J."/>
        </authorList>
    </citation>
    <scope>NUCLEOTIDE SEQUENCE [LARGE SCALE GENOMIC DNA]</scope>
    <source>
        <strain evidence="11">180907_Pwestermani</strain>
    </source>
</reference>
<evidence type="ECO:0000313" key="12">
    <source>
        <dbReference type="Proteomes" id="UP000699462"/>
    </source>
</evidence>
<dbReference type="InterPro" id="IPR004856">
    <property type="entry name" value="Glyco_trans_ALG6/ALG8"/>
</dbReference>
<dbReference type="AlphaFoldDB" id="A0A8T0DFD3"/>
<evidence type="ECO:0000256" key="4">
    <source>
        <dbReference type="ARBA" id="ARBA00022676"/>
    </source>
</evidence>
<evidence type="ECO:0000313" key="11">
    <source>
        <dbReference type="EMBL" id="KAF8566515.1"/>
    </source>
</evidence>
<organism evidence="11 12">
    <name type="scientific">Paragonimus westermani</name>
    <dbReference type="NCBI Taxonomy" id="34504"/>
    <lineage>
        <taxon>Eukaryota</taxon>
        <taxon>Metazoa</taxon>
        <taxon>Spiralia</taxon>
        <taxon>Lophotrochozoa</taxon>
        <taxon>Platyhelminthes</taxon>
        <taxon>Trematoda</taxon>
        <taxon>Digenea</taxon>
        <taxon>Plagiorchiida</taxon>
        <taxon>Troglotremata</taxon>
        <taxon>Troglotrematidae</taxon>
        <taxon>Paragonimus</taxon>
    </lineage>
</organism>
<dbReference type="GO" id="GO:0005789">
    <property type="term" value="C:endoplasmic reticulum membrane"/>
    <property type="evidence" value="ECO:0007669"/>
    <property type="project" value="UniProtKB-SubCell"/>
</dbReference>
<protein>
    <recommendedName>
        <fullName evidence="10">Alpha-1,3-glucosyltransferase</fullName>
        <ecNumber evidence="10">2.4.1.-</ecNumber>
    </recommendedName>
</protein>
<evidence type="ECO:0000256" key="6">
    <source>
        <dbReference type="ARBA" id="ARBA00022692"/>
    </source>
</evidence>
<keyword evidence="5 10" id="KW-0808">Transferase</keyword>
<comment type="caution">
    <text evidence="11">The sequence shown here is derived from an EMBL/GenBank/DDBJ whole genome shotgun (WGS) entry which is preliminary data.</text>
</comment>
<name>A0A8T0DFD3_9TREM</name>
<sequence length="282" mass="32099">MNNDQFVKVCLPVFLGLVVRSSVLLYPHSGQSNPPLYGDYEAQRHWMEITTNLPIHSWYVNSTENDLNYWGLDYPPLTAFHSWLMGKLSAWFNPQWTVLHSSRGVESYEHKVFMRYTVLLADLLVFIPSALLFFHRAIPRIVSNPKVPSFYACCLVLLYPGLVLIDHGHFQYNCISLGLFLAAVDAFLFDSDVLVVLYILIGHAVVMRNSSESAKRYSWLTPNTLLIGLLTGFSLLFLTQAAVPPPSAYPDLFPLAISIYSCGQFFAFLVFWNWQAFTDLVN</sequence>
<keyword evidence="12" id="KW-1185">Reference proteome</keyword>
<evidence type="ECO:0000256" key="10">
    <source>
        <dbReference type="RuleBase" id="RU363110"/>
    </source>
</evidence>
<feature type="transmembrane region" description="Helical" evidence="10">
    <location>
        <begin position="147"/>
        <end position="165"/>
    </location>
</feature>
<feature type="transmembrane region" description="Helical" evidence="10">
    <location>
        <begin position="255"/>
        <end position="274"/>
    </location>
</feature>
<feature type="transmembrane region" description="Helical" evidence="10">
    <location>
        <begin position="225"/>
        <end position="243"/>
    </location>
</feature>
<evidence type="ECO:0000256" key="8">
    <source>
        <dbReference type="ARBA" id="ARBA00022989"/>
    </source>
</evidence>
<evidence type="ECO:0000256" key="2">
    <source>
        <dbReference type="ARBA" id="ARBA00004922"/>
    </source>
</evidence>
<keyword evidence="7 10" id="KW-0256">Endoplasmic reticulum</keyword>
<proteinExistence type="inferred from homology"/>
<keyword evidence="9 10" id="KW-0472">Membrane</keyword>
<dbReference type="PANTHER" id="PTHR12413">
    <property type="entry name" value="DOLICHYL GLYCOSYLTRANSFERASE"/>
    <property type="match status" value="1"/>
</dbReference>
<keyword evidence="6 10" id="KW-0812">Transmembrane</keyword>
<comment type="subcellular location">
    <subcellularLocation>
        <location evidence="1 10">Endoplasmic reticulum membrane</location>
        <topology evidence="1 10">Multi-pass membrane protein</topology>
    </subcellularLocation>
</comment>
<dbReference type="GO" id="GO:0042281">
    <property type="term" value="F:dolichyl pyrophosphate Man9GlcNAc2 alpha-1,3-glucosyltransferase activity"/>
    <property type="evidence" value="ECO:0007669"/>
    <property type="project" value="TreeGrafter"/>
</dbReference>
<comment type="pathway">
    <text evidence="2 10">Protein modification; protein glycosylation.</text>
</comment>
<dbReference type="Pfam" id="PF03155">
    <property type="entry name" value="Alg6_Alg8"/>
    <property type="match status" value="1"/>
</dbReference>
<comment type="similarity">
    <text evidence="3 10">Belongs to the ALG6/ALG8 glucosyltransferase family.</text>
</comment>
<comment type="caution">
    <text evidence="10">Lacks conserved residue(s) required for the propagation of feature annotation.</text>
</comment>
<evidence type="ECO:0000256" key="3">
    <source>
        <dbReference type="ARBA" id="ARBA00008715"/>
    </source>
</evidence>
<dbReference type="EC" id="2.4.1.-" evidence="10"/>
<evidence type="ECO:0000256" key="7">
    <source>
        <dbReference type="ARBA" id="ARBA00022824"/>
    </source>
</evidence>
<accession>A0A8T0DFD3</accession>
<evidence type="ECO:0000256" key="1">
    <source>
        <dbReference type="ARBA" id="ARBA00004477"/>
    </source>
</evidence>
<keyword evidence="8 10" id="KW-1133">Transmembrane helix</keyword>
<feature type="transmembrane region" description="Helical" evidence="10">
    <location>
        <begin position="6"/>
        <end position="26"/>
    </location>
</feature>
<dbReference type="EMBL" id="JTDF01005002">
    <property type="protein sequence ID" value="KAF8566515.1"/>
    <property type="molecule type" value="Genomic_DNA"/>
</dbReference>